<dbReference type="STRING" id="47839.BN973_04794"/>
<evidence type="ECO:0000259" key="2">
    <source>
        <dbReference type="Pfam" id="PF02470"/>
    </source>
</evidence>
<dbReference type="Pfam" id="PF02470">
    <property type="entry name" value="MlaD"/>
    <property type="match status" value="1"/>
</dbReference>
<feature type="compositionally biased region" description="Polar residues" evidence="1">
    <location>
        <begin position="493"/>
        <end position="503"/>
    </location>
</feature>
<dbReference type="EMBL" id="HG964446">
    <property type="protein sequence ID" value="CDO90401.1"/>
    <property type="molecule type" value="Genomic_DNA"/>
</dbReference>
<reference evidence="4 5" key="3">
    <citation type="submission" date="2016-01" db="EMBL/GenBank/DDBJ databases">
        <title>The new phylogeny of the genus Mycobacterium.</title>
        <authorList>
            <person name="Tarcisio F."/>
            <person name="Conor M."/>
            <person name="Antonella G."/>
            <person name="Elisabetta G."/>
            <person name="Giulia F.S."/>
            <person name="Sara T."/>
            <person name="Anna F."/>
            <person name="Clotilde B."/>
            <person name="Roberto B."/>
            <person name="Veronica D.S."/>
            <person name="Fabio R."/>
            <person name="Monica P."/>
            <person name="Olivier J."/>
            <person name="Enrico T."/>
            <person name="Nicola S."/>
        </authorList>
    </citation>
    <scope>NUCLEOTIDE SEQUENCE [LARGE SCALE GENOMIC DNA]</scope>
    <source>
        <strain evidence="4 5">DSM 44626</strain>
    </source>
</reference>
<reference evidence="3" key="2">
    <citation type="submission" date="2014-04" db="EMBL/GenBank/DDBJ databases">
        <authorList>
            <person name="Xu Y.W."/>
            <person name="Yang Q."/>
        </authorList>
    </citation>
    <scope>NUCLEOTIDE SEQUENCE</scope>
    <source>
        <strain evidence="3">DSM 44626</strain>
    </source>
</reference>
<feature type="compositionally biased region" description="Pro residues" evidence="1">
    <location>
        <begin position="430"/>
        <end position="446"/>
    </location>
</feature>
<feature type="compositionally biased region" description="Low complexity" evidence="1">
    <location>
        <begin position="447"/>
        <end position="457"/>
    </location>
</feature>
<keyword evidence="5" id="KW-1185">Reference proteome</keyword>
<dbReference type="InterPro" id="IPR052336">
    <property type="entry name" value="MlaD_Phospholipid_Transporter"/>
</dbReference>
<dbReference type="OrthoDB" id="4741753at2"/>
<proteinExistence type="predicted"/>
<sequence precursor="true">MRLSRRTIITLAIFSVISIASAGLVGLYYAHLPAVYLGIGRYTVKVQLERAGELYRAGNVTYRGVEVGKVSKVQLSDSGVEAVLSLDSDVKIPADLTASVHSASAIGEQYVDLVPRSGKGPMLKNGDVIPQDRTTIPPNINSLLLAATRGLNAIPRGNLKTVVDESYTAVGGLGPELSRFIGGGATLATDARKNLDAILTLIDEPKPLLDSQIDSADSIQGWAAHLAHITKDIQTADQNGSNFSGWLRKIGPTFDTIRELIDRVEPTLPGAVSNLDKVGDVGLTYRDNLEALLVQLPQIVADAQAIQLPDKDLKSPYRGLQLDFNLNLNWPPACTTGFFPVQQQRSAVFEDTPPRPPGLVYCRIPQDSHFNAVRGARNYPCETRPGKRAATVKQCESDEPYIPLNDGYNWKGDPNATLTGQGVPQFDPGEPIPPGFPGGPPAPQGPAPAASLGQAPPIAAAEFDPATGEYVGPDGQRYKQPTLAGGAGKERTWQQMLTHPTGN</sequence>
<evidence type="ECO:0000313" key="5">
    <source>
        <dbReference type="Proteomes" id="UP000193710"/>
    </source>
</evidence>
<organism evidence="3">
    <name type="scientific">Mycobacterium triplex</name>
    <dbReference type="NCBI Taxonomy" id="47839"/>
    <lineage>
        <taxon>Bacteria</taxon>
        <taxon>Bacillati</taxon>
        <taxon>Actinomycetota</taxon>
        <taxon>Actinomycetes</taxon>
        <taxon>Mycobacteriales</taxon>
        <taxon>Mycobacteriaceae</taxon>
        <taxon>Mycobacterium</taxon>
        <taxon>Mycobacterium simiae complex</taxon>
    </lineage>
</organism>
<dbReference type="NCBIfam" id="TIGR00996">
    <property type="entry name" value="Mtu_fam_mce"/>
    <property type="match status" value="1"/>
</dbReference>
<dbReference type="AlphaFoldDB" id="A0A024K3A8"/>
<accession>A0A024K3A8</accession>
<dbReference type="PANTHER" id="PTHR33371:SF16">
    <property type="entry name" value="MCE-FAMILY PROTEIN MCE3F"/>
    <property type="match status" value="1"/>
</dbReference>
<dbReference type="RefSeq" id="WP_036471116.1">
    <property type="nucleotide sequence ID" value="NZ_HG964446.1"/>
</dbReference>
<dbReference type="GO" id="GO:0005576">
    <property type="term" value="C:extracellular region"/>
    <property type="evidence" value="ECO:0007669"/>
    <property type="project" value="TreeGrafter"/>
</dbReference>
<evidence type="ECO:0000256" key="1">
    <source>
        <dbReference type="SAM" id="MobiDB-lite"/>
    </source>
</evidence>
<dbReference type="eggNOG" id="COG1463">
    <property type="taxonomic scope" value="Bacteria"/>
</dbReference>
<dbReference type="HOGENOM" id="CLU_032980_0_0_11"/>
<dbReference type="EMBL" id="LQPY01000037">
    <property type="protein sequence ID" value="ORW99793.1"/>
    <property type="molecule type" value="Genomic_DNA"/>
</dbReference>
<name>A0A024K3A8_9MYCO</name>
<protein>
    <submittedName>
        <fullName evidence="4">Mammalian cell entry protein</fullName>
    </submittedName>
    <submittedName>
        <fullName evidence="3">Virulence factor Mce</fullName>
    </submittedName>
</protein>
<dbReference type="Proteomes" id="UP000193710">
    <property type="component" value="Unassembled WGS sequence"/>
</dbReference>
<gene>
    <name evidence="4" type="ORF">AWC29_25845</name>
    <name evidence="3" type="ORF">BN973_04794</name>
</gene>
<dbReference type="PANTHER" id="PTHR33371">
    <property type="entry name" value="INTERMEMBRANE PHOSPHOLIPID TRANSPORT SYSTEM BINDING PROTEIN MLAD-RELATED"/>
    <property type="match status" value="1"/>
</dbReference>
<dbReference type="Proteomes" id="UP000028880">
    <property type="component" value="Unassembled WGS sequence"/>
</dbReference>
<dbReference type="InterPro" id="IPR003399">
    <property type="entry name" value="Mce/MlaD"/>
</dbReference>
<feature type="region of interest" description="Disordered" evidence="1">
    <location>
        <begin position="427"/>
        <end position="503"/>
    </location>
</feature>
<evidence type="ECO:0000313" key="3">
    <source>
        <dbReference type="EMBL" id="CDO90401.1"/>
    </source>
</evidence>
<evidence type="ECO:0000313" key="4">
    <source>
        <dbReference type="EMBL" id="ORW99793.1"/>
    </source>
</evidence>
<feature type="domain" description="Mce/MlaD" evidence="2">
    <location>
        <begin position="41"/>
        <end position="115"/>
    </location>
</feature>
<reference evidence="3" key="1">
    <citation type="journal article" date="2014" name="Genome Announc.">
        <title>Draft Genome Sequence of Mycobacterium triplex DSM 44626.</title>
        <authorList>
            <person name="Sassi M."/>
            <person name="Croce O."/>
            <person name="Robert C."/>
            <person name="Raoult D."/>
            <person name="Drancourt M."/>
        </authorList>
    </citation>
    <scope>NUCLEOTIDE SEQUENCE [LARGE SCALE GENOMIC DNA]</scope>
    <source>
        <strain evidence="3">DSM 44626</strain>
    </source>
</reference>
<dbReference type="InterPro" id="IPR005693">
    <property type="entry name" value="Mce"/>
</dbReference>